<accession>A0A4D9DV69</accession>
<protein>
    <submittedName>
        <fullName evidence="2">Uncharacterized protein</fullName>
    </submittedName>
</protein>
<feature type="region of interest" description="Disordered" evidence="1">
    <location>
        <begin position="212"/>
        <end position="316"/>
    </location>
</feature>
<feature type="compositionally biased region" description="Gly residues" evidence="1">
    <location>
        <begin position="307"/>
        <end position="316"/>
    </location>
</feature>
<dbReference type="AlphaFoldDB" id="A0A4D9DV69"/>
<dbReference type="EMBL" id="QXTE01000275">
    <property type="protein sequence ID" value="TFK00272.1"/>
    <property type="molecule type" value="Genomic_DNA"/>
</dbReference>
<name>A0A4D9DV69_9SAUR</name>
<gene>
    <name evidence="2" type="ORF">DR999_PMT17601</name>
</gene>
<proteinExistence type="predicted"/>
<sequence length="316" mass="33600">MDSSGLGEVSLWQGAKLVPLAGQFTQCPRGKLSGILEDSPNPPRAAWLDLQVRTVDNTALQGPSQQSRLLSVTPGCCSPVGTSAIIAKAGVSPRTWSCQARWFSALRSRGEYRWSPQEQSSLSTPPWESTGSRLPRQQPWGHLCLEKAFCWLQPLVFPIWSVPSADQPKPFPSLSPSGAGPGPGTRRALGFNEWKIVPFLSAQVCAGESAFRASAGPEPSSPFALPWGRNSTPCLPEGGSALPGQRPPRGSFHLADPADGPLHPGLLDRTALAGGDSEEGLFLWPDSSPHPMAPSVRASRPCPHQHGGNGTGWEGN</sequence>
<evidence type="ECO:0000256" key="1">
    <source>
        <dbReference type="SAM" id="MobiDB-lite"/>
    </source>
</evidence>
<evidence type="ECO:0000313" key="3">
    <source>
        <dbReference type="Proteomes" id="UP000297703"/>
    </source>
</evidence>
<reference evidence="2 3" key="1">
    <citation type="submission" date="2019-04" db="EMBL/GenBank/DDBJ databases">
        <title>Draft genome of the big-headed turtle Platysternon megacephalum.</title>
        <authorList>
            <person name="Gong S."/>
        </authorList>
    </citation>
    <scope>NUCLEOTIDE SEQUENCE [LARGE SCALE GENOMIC DNA]</scope>
    <source>
        <strain evidence="2">DO16091913</strain>
        <tissue evidence="2">Muscle</tissue>
    </source>
</reference>
<dbReference type="Proteomes" id="UP000297703">
    <property type="component" value="Unassembled WGS sequence"/>
</dbReference>
<reference evidence="2 3" key="2">
    <citation type="submission" date="2019-04" db="EMBL/GenBank/DDBJ databases">
        <title>The genome sequence of big-headed turtle.</title>
        <authorList>
            <person name="Gong S."/>
        </authorList>
    </citation>
    <scope>NUCLEOTIDE SEQUENCE [LARGE SCALE GENOMIC DNA]</scope>
    <source>
        <strain evidence="2">DO16091913</strain>
        <tissue evidence="2">Muscle</tissue>
    </source>
</reference>
<organism evidence="2 3">
    <name type="scientific">Platysternon megacephalum</name>
    <name type="common">big-headed turtle</name>
    <dbReference type="NCBI Taxonomy" id="55544"/>
    <lineage>
        <taxon>Eukaryota</taxon>
        <taxon>Metazoa</taxon>
        <taxon>Chordata</taxon>
        <taxon>Craniata</taxon>
        <taxon>Vertebrata</taxon>
        <taxon>Euteleostomi</taxon>
        <taxon>Archelosauria</taxon>
        <taxon>Testudinata</taxon>
        <taxon>Testudines</taxon>
        <taxon>Cryptodira</taxon>
        <taxon>Durocryptodira</taxon>
        <taxon>Testudinoidea</taxon>
        <taxon>Platysternidae</taxon>
        <taxon>Platysternon</taxon>
    </lineage>
</organism>
<keyword evidence="3" id="KW-1185">Reference proteome</keyword>
<evidence type="ECO:0000313" key="2">
    <source>
        <dbReference type="EMBL" id="TFK00272.1"/>
    </source>
</evidence>
<comment type="caution">
    <text evidence="2">The sequence shown here is derived from an EMBL/GenBank/DDBJ whole genome shotgun (WGS) entry which is preliminary data.</text>
</comment>